<name>A0A7J7GU05_CAMSI</name>
<organism evidence="2 3">
    <name type="scientific">Camellia sinensis</name>
    <name type="common">Tea plant</name>
    <name type="synonym">Thea sinensis</name>
    <dbReference type="NCBI Taxonomy" id="4442"/>
    <lineage>
        <taxon>Eukaryota</taxon>
        <taxon>Viridiplantae</taxon>
        <taxon>Streptophyta</taxon>
        <taxon>Embryophyta</taxon>
        <taxon>Tracheophyta</taxon>
        <taxon>Spermatophyta</taxon>
        <taxon>Magnoliopsida</taxon>
        <taxon>eudicotyledons</taxon>
        <taxon>Gunneridae</taxon>
        <taxon>Pentapetalae</taxon>
        <taxon>asterids</taxon>
        <taxon>Ericales</taxon>
        <taxon>Theaceae</taxon>
        <taxon>Camellia</taxon>
    </lineage>
</organism>
<sequence>MIKTLRRIQEALSTVDNDQPSSLAAVVLKEKRLTFTWLDGEAQQIIKWISQIIEDGDSRELPFFRAKTPALVLEDADPIWLVGAKTILSKGTGMKHRIGSIMTGIHNRLGDPRIGPVLLLGALMSFGGIWLRRSQSTHPSQSNNQTQPSKKVSHVESLSRAVLSKARLGTGRGETHHLRLSRYQARRLHPGESLRRDWIKAREAQGDCLCATECSSCRSHLTTQMNLIDLIEGLVIIEDYDSWTI</sequence>
<dbReference type="PANTHER" id="PTHR44303">
    <property type="entry name" value="DNAJ HOMOLOG SUBFAMILY C MEMBER 16"/>
    <property type="match status" value="1"/>
</dbReference>
<reference evidence="3" key="1">
    <citation type="journal article" date="2020" name="Nat. Commun.">
        <title>Genome assembly of wild tea tree DASZ reveals pedigree and selection history of tea varieties.</title>
        <authorList>
            <person name="Zhang W."/>
            <person name="Zhang Y."/>
            <person name="Qiu H."/>
            <person name="Guo Y."/>
            <person name="Wan H."/>
            <person name="Zhang X."/>
            <person name="Scossa F."/>
            <person name="Alseekh S."/>
            <person name="Zhang Q."/>
            <person name="Wang P."/>
            <person name="Xu L."/>
            <person name="Schmidt M.H."/>
            <person name="Jia X."/>
            <person name="Li D."/>
            <person name="Zhu A."/>
            <person name="Guo F."/>
            <person name="Chen W."/>
            <person name="Ni D."/>
            <person name="Usadel B."/>
            <person name="Fernie A.R."/>
            <person name="Wen W."/>
        </authorList>
    </citation>
    <scope>NUCLEOTIDE SEQUENCE [LARGE SCALE GENOMIC DNA]</scope>
    <source>
        <strain evidence="3">cv. G240</strain>
    </source>
</reference>
<gene>
    <name evidence="2" type="ORF">HYC85_020586</name>
</gene>
<feature type="region of interest" description="Disordered" evidence="1">
    <location>
        <begin position="135"/>
        <end position="155"/>
    </location>
</feature>
<dbReference type="PANTHER" id="PTHR44303:SF2">
    <property type="entry name" value="DNAJ HOMOLOG SUBFAMILY C MEMBER 16"/>
    <property type="match status" value="1"/>
</dbReference>
<evidence type="ECO:0000256" key="1">
    <source>
        <dbReference type="SAM" id="MobiDB-lite"/>
    </source>
</evidence>
<dbReference type="Proteomes" id="UP000593564">
    <property type="component" value="Unassembled WGS sequence"/>
</dbReference>
<dbReference type="AlphaFoldDB" id="A0A7J7GU05"/>
<keyword evidence="3" id="KW-1185">Reference proteome</keyword>
<evidence type="ECO:0000313" key="2">
    <source>
        <dbReference type="EMBL" id="KAF5942944.1"/>
    </source>
</evidence>
<feature type="compositionally biased region" description="Polar residues" evidence="1">
    <location>
        <begin position="135"/>
        <end position="150"/>
    </location>
</feature>
<evidence type="ECO:0000313" key="3">
    <source>
        <dbReference type="Proteomes" id="UP000593564"/>
    </source>
</evidence>
<protein>
    <submittedName>
        <fullName evidence="2">Uncharacterized protein</fullName>
    </submittedName>
</protein>
<accession>A0A7J7GU05</accession>
<dbReference type="InterPro" id="IPR052448">
    <property type="entry name" value="DnaJ_C16_autophagy_reg"/>
</dbReference>
<comment type="caution">
    <text evidence="2">The sequence shown here is derived from an EMBL/GenBank/DDBJ whole genome shotgun (WGS) entry which is preliminary data.</text>
</comment>
<dbReference type="EMBL" id="JACBKZ010000009">
    <property type="protein sequence ID" value="KAF5942944.1"/>
    <property type="molecule type" value="Genomic_DNA"/>
</dbReference>
<reference evidence="2 3" key="2">
    <citation type="submission" date="2020-07" db="EMBL/GenBank/DDBJ databases">
        <title>Genome assembly of wild tea tree DASZ reveals pedigree and selection history of tea varieties.</title>
        <authorList>
            <person name="Zhang W."/>
        </authorList>
    </citation>
    <scope>NUCLEOTIDE SEQUENCE [LARGE SCALE GENOMIC DNA]</scope>
    <source>
        <strain evidence="3">cv. G240</strain>
        <tissue evidence="2">Leaf</tissue>
    </source>
</reference>
<proteinExistence type="predicted"/>